<name>A0AAU7ZU48_9BACT</name>
<accession>A0AAU7ZU48</accession>
<gene>
    <name evidence="1" type="ORF">RBB77_06515</name>
</gene>
<evidence type="ECO:0000313" key="1">
    <source>
        <dbReference type="EMBL" id="XCB34538.1"/>
    </source>
</evidence>
<dbReference type="RefSeq" id="WP_353065773.1">
    <property type="nucleotide sequence ID" value="NZ_CP132942.1"/>
</dbReference>
<dbReference type="KEGG" id="tpsc:RBB77_06515"/>
<protein>
    <submittedName>
        <fullName evidence="1">Uncharacterized protein</fullName>
    </submittedName>
</protein>
<reference evidence="1" key="1">
    <citation type="submission" date="2023-08" db="EMBL/GenBank/DDBJ databases">
        <authorList>
            <person name="Messyasz A."/>
            <person name="Mannisto M.K."/>
            <person name="Kerkhof L.J."/>
            <person name="Haggblom M."/>
        </authorList>
    </citation>
    <scope>NUCLEOTIDE SEQUENCE</scope>
    <source>
        <strain evidence="1">X5P6</strain>
    </source>
</reference>
<organism evidence="1">
    <name type="scientific">Tunturiibacter psychrotolerans</name>
    <dbReference type="NCBI Taxonomy" id="3069686"/>
    <lineage>
        <taxon>Bacteria</taxon>
        <taxon>Pseudomonadati</taxon>
        <taxon>Acidobacteriota</taxon>
        <taxon>Terriglobia</taxon>
        <taxon>Terriglobales</taxon>
        <taxon>Acidobacteriaceae</taxon>
        <taxon>Tunturiibacter</taxon>
    </lineage>
</organism>
<reference evidence="1" key="2">
    <citation type="journal article" date="2024" name="Environ. Microbiol.">
        <title>Genome analysis and description of Tunturibacter gen. nov. expands the diversity of Terriglobia in tundra soils.</title>
        <authorList>
            <person name="Messyasz A."/>
            <person name="Mannisto M.K."/>
            <person name="Kerkhof L.J."/>
            <person name="Haggblom M.M."/>
        </authorList>
    </citation>
    <scope>NUCLEOTIDE SEQUENCE</scope>
    <source>
        <strain evidence="1">X5P6</strain>
    </source>
</reference>
<sequence>MNFDQVEKIADAVLYEGYMLYPYRPSSVKNQRRWNFGVLCPRSYSEQQQGSDAWMMQTECLVNANPSTRLVVKVRFLQIVRRSVGKLRTPEQETPEGVESEIDFVDRLEVGGRVYHPWQEAVEREFTSALLDPASLSSLASLHLPFPAGRQCEYLRDEQGRAVGVIVREWESLTALVQCDSTRCDDGVFRVTVRVSNLSEFGPITTIDREDALGFSLVSAHTILGVAHGEFVSLLDPPADLKDLPALCHNVGTWPVLVGDEAETVLSSPIILYDRPQIAPESAGNLFDSTEIDEILSLRILTLTDDEKREMRQSDERAREILERTENMPEEQFMKLHGVLRGLTPLKEEAR</sequence>
<dbReference type="EMBL" id="CP132942">
    <property type="protein sequence ID" value="XCB34538.1"/>
    <property type="molecule type" value="Genomic_DNA"/>
</dbReference>
<proteinExistence type="predicted"/>
<dbReference type="AlphaFoldDB" id="A0AAU7ZU48"/>